<dbReference type="CDD" id="cd20208">
    <property type="entry name" value="Bbox1_DUF2009"/>
    <property type="match status" value="1"/>
</dbReference>
<dbReference type="InterPro" id="IPR057668">
    <property type="entry name" value="E2_Ub-conjug_enz_C"/>
</dbReference>
<dbReference type="InterPro" id="IPR000315">
    <property type="entry name" value="Znf_B-box"/>
</dbReference>
<keyword evidence="5" id="KW-1185">Reference proteome</keyword>
<sequence>MSDQQRSAGLSLAGILDSNNDAEDVLQGVELDSPEKGEGWDEEDGVVAKEGYCIECEDQPAQVQCKECNDKYCEVCFAALHRKGTRKQHSHEQFSTGSVKNNHINVSQNGDIAVEDEMDDDVADEDPKDEINAQSSVLHPTSSQPKPGSSVGDWFVKRAIHIPLRLTLTERKYLRLLEAALQVSEYTDRIDTLVYGSKTKRIVHQIKELCAILSGLVLAADYKQGQELFSDRDFEANAEFYQNIFEIGRRHKIMNPDKMRTTYGKLIYILQDSNIPEVKDLLNFSCIKPIKSVYNVLEGHGAIDLLREDLIAVATSEIYSEGRSRREIQRDIKRKEQAIEVLSAKYARKGLDQEAVRQCIYSISDNHAFLRVNRDPCEKMIELLKKYFHPTQPKDNKTSLAIRSGKGGARLTHDHSRQYAYVLQSLTLWKEILHDFFQLWTLAETDLLSPDVSYRLRDTGQGLNRVQAAQKTSRMMHVILHRAQTNIGSWVGSSVIHMGDHNVPNALMFIDKYSQIYRILLPITNVINQIPGLMDKPSLRSYIEDEFGSEDNLYKEILGDFFRHGFDGSGADNFFDAGSCIDGRLTSAWQWTSQLEKKRYFPVFLLTGFVGFDGEW</sequence>
<dbReference type="AlphaFoldDB" id="A0A286UP02"/>
<keyword evidence="1" id="KW-0863">Zinc-finger</keyword>
<gene>
    <name evidence="4" type="ORF">PNOK_0387100</name>
</gene>
<dbReference type="PANTHER" id="PTHR31560:SF0">
    <property type="entry name" value="UPF0652 PROTEIN C22H10.08"/>
    <property type="match status" value="1"/>
</dbReference>
<evidence type="ECO:0000259" key="3">
    <source>
        <dbReference type="PROSITE" id="PS50119"/>
    </source>
</evidence>
<dbReference type="GO" id="GO:0008270">
    <property type="term" value="F:zinc ion binding"/>
    <property type="evidence" value="ECO:0007669"/>
    <property type="project" value="UniProtKB-KW"/>
</dbReference>
<evidence type="ECO:0000313" key="4">
    <source>
        <dbReference type="EMBL" id="PAV21244.1"/>
    </source>
</evidence>
<protein>
    <recommendedName>
        <fullName evidence="3">B box-type domain-containing protein</fullName>
    </recommendedName>
</protein>
<name>A0A286UP02_9AGAM</name>
<proteinExistence type="predicted"/>
<dbReference type="Proteomes" id="UP000217199">
    <property type="component" value="Unassembled WGS sequence"/>
</dbReference>
<feature type="domain" description="B box-type" evidence="3">
    <location>
        <begin position="48"/>
        <end position="94"/>
    </location>
</feature>
<keyword evidence="1" id="KW-0862">Zinc</keyword>
<accession>A0A286UP02</accession>
<evidence type="ECO:0000313" key="5">
    <source>
        <dbReference type="Proteomes" id="UP000217199"/>
    </source>
</evidence>
<comment type="caution">
    <text evidence="4">The sequence shown here is derived from an EMBL/GenBank/DDBJ whole genome shotgun (WGS) entry which is preliminary data.</text>
</comment>
<dbReference type="OrthoDB" id="406045at2759"/>
<organism evidence="4 5">
    <name type="scientific">Pyrrhoderma noxium</name>
    <dbReference type="NCBI Taxonomy" id="2282107"/>
    <lineage>
        <taxon>Eukaryota</taxon>
        <taxon>Fungi</taxon>
        <taxon>Dikarya</taxon>
        <taxon>Basidiomycota</taxon>
        <taxon>Agaricomycotina</taxon>
        <taxon>Agaricomycetes</taxon>
        <taxon>Hymenochaetales</taxon>
        <taxon>Hymenochaetaceae</taxon>
        <taxon>Pyrrhoderma</taxon>
    </lineage>
</organism>
<reference evidence="4 5" key="1">
    <citation type="journal article" date="2017" name="Mol. Ecol.">
        <title>Comparative and population genomic landscape of Phellinus noxius: A hypervariable fungus causing root rot in trees.</title>
        <authorList>
            <person name="Chung C.L."/>
            <person name="Lee T.J."/>
            <person name="Akiba M."/>
            <person name="Lee H.H."/>
            <person name="Kuo T.H."/>
            <person name="Liu D."/>
            <person name="Ke H.M."/>
            <person name="Yokoi T."/>
            <person name="Roa M.B."/>
            <person name="Lu M.J."/>
            <person name="Chang Y.Y."/>
            <person name="Ann P.J."/>
            <person name="Tsai J.N."/>
            <person name="Chen C.Y."/>
            <person name="Tzean S.S."/>
            <person name="Ota Y."/>
            <person name="Hattori T."/>
            <person name="Sahashi N."/>
            <person name="Liou R.F."/>
            <person name="Kikuchi T."/>
            <person name="Tsai I.J."/>
        </authorList>
    </citation>
    <scope>NUCLEOTIDE SEQUENCE [LARGE SCALE GENOMIC DNA]</scope>
    <source>
        <strain evidence="4 5">FFPRI411160</strain>
    </source>
</reference>
<feature type="region of interest" description="Disordered" evidence="2">
    <location>
        <begin position="21"/>
        <end position="42"/>
    </location>
</feature>
<dbReference type="EMBL" id="NBII01000003">
    <property type="protein sequence ID" value="PAV21244.1"/>
    <property type="molecule type" value="Genomic_DNA"/>
</dbReference>
<dbReference type="InterPro" id="IPR018553">
    <property type="entry name" value="E2_Ub-conjug_enz"/>
</dbReference>
<evidence type="ECO:0000256" key="1">
    <source>
        <dbReference type="PROSITE-ProRule" id="PRU00024"/>
    </source>
</evidence>
<dbReference type="Pfam" id="PF09418">
    <property type="entry name" value="DUF2009"/>
    <property type="match status" value="1"/>
</dbReference>
<keyword evidence="1" id="KW-0479">Metal-binding</keyword>
<dbReference type="PANTHER" id="PTHR31560">
    <property type="entry name" value="UPF0652 PROTEIN C16A11.03C-RELATED"/>
    <property type="match status" value="1"/>
</dbReference>
<evidence type="ECO:0000256" key="2">
    <source>
        <dbReference type="SAM" id="MobiDB-lite"/>
    </source>
</evidence>
<dbReference type="PROSITE" id="PS50119">
    <property type="entry name" value="ZF_BBOX"/>
    <property type="match status" value="1"/>
</dbReference>
<dbReference type="Pfam" id="PF22586">
    <property type="entry name" value="ANCHR-like_BBOX"/>
    <property type="match status" value="1"/>
</dbReference>
<dbReference type="InParanoid" id="A0A286UP02"/>